<accession>A0A2X2FDM3</accession>
<proteinExistence type="predicted"/>
<keyword evidence="1" id="KW-1133">Transmembrane helix</keyword>
<evidence type="ECO:0000256" key="1">
    <source>
        <dbReference type="SAM" id="Phobius"/>
    </source>
</evidence>
<evidence type="ECO:0000313" key="2">
    <source>
        <dbReference type="EMBL" id="SPZ16900.1"/>
    </source>
</evidence>
<sequence>MSGTRVVFSCDGDYSVTGDGAVACAGTWMAQVMPAPFDISQIDPTVWWGHFGAGFMIIASFFVMGRKSKQSLALLNNGVFYEVHEHSKEVRHSTGSFRHCCTLQCSCIRGDYDGMTGSESSADVKAAMLAIGAVVIGLAWVTFGIKRVKGTVK</sequence>
<reference evidence="2 3" key="1">
    <citation type="submission" date="2018-06" db="EMBL/GenBank/DDBJ databases">
        <authorList>
            <consortium name="Pathogen Informatics"/>
            <person name="Doyle S."/>
        </authorList>
    </citation>
    <scope>NUCLEOTIDE SEQUENCE [LARGE SCALE GENOMIC DNA]</scope>
    <source>
        <strain evidence="2 3">NCTC11842</strain>
    </source>
</reference>
<name>A0A2X2FDM3_PSELU</name>
<keyword evidence="1" id="KW-0812">Transmembrane</keyword>
<dbReference type="Proteomes" id="UP000250443">
    <property type="component" value="Unassembled WGS sequence"/>
</dbReference>
<feature type="transmembrane region" description="Helical" evidence="1">
    <location>
        <begin position="126"/>
        <end position="145"/>
    </location>
</feature>
<organism evidence="2 3">
    <name type="scientific">Pseudomonas luteola</name>
    <dbReference type="NCBI Taxonomy" id="47886"/>
    <lineage>
        <taxon>Bacteria</taxon>
        <taxon>Pseudomonadati</taxon>
        <taxon>Pseudomonadota</taxon>
        <taxon>Gammaproteobacteria</taxon>
        <taxon>Pseudomonadales</taxon>
        <taxon>Pseudomonadaceae</taxon>
        <taxon>Pseudomonas</taxon>
    </lineage>
</organism>
<keyword evidence="1" id="KW-0472">Membrane</keyword>
<dbReference type="AlphaFoldDB" id="A0A2X2FDM3"/>
<protein>
    <submittedName>
        <fullName evidence="2">Uncharacterized protein</fullName>
    </submittedName>
</protein>
<evidence type="ECO:0000313" key="3">
    <source>
        <dbReference type="Proteomes" id="UP000250443"/>
    </source>
</evidence>
<dbReference type="EMBL" id="UAUF01000016">
    <property type="protein sequence ID" value="SPZ16900.1"/>
    <property type="molecule type" value="Genomic_DNA"/>
</dbReference>
<dbReference type="RefSeq" id="WP_146766075.1">
    <property type="nucleotide sequence ID" value="NZ_UAUF01000016.1"/>
</dbReference>
<feature type="transmembrane region" description="Helical" evidence="1">
    <location>
        <begin position="46"/>
        <end position="64"/>
    </location>
</feature>
<gene>
    <name evidence="2" type="ORF">NCTC11842_05940</name>
</gene>